<feature type="transmembrane region" description="Helical" evidence="2">
    <location>
        <begin position="426"/>
        <end position="448"/>
    </location>
</feature>
<dbReference type="Proteomes" id="UP000739069">
    <property type="component" value="Unassembled WGS sequence"/>
</dbReference>
<feature type="transmembrane region" description="Helical" evidence="2">
    <location>
        <begin position="261"/>
        <end position="279"/>
    </location>
</feature>
<feature type="transmembrane region" description="Helical" evidence="2">
    <location>
        <begin position="96"/>
        <end position="125"/>
    </location>
</feature>
<comment type="caution">
    <text evidence="3">The sequence shown here is derived from an EMBL/GenBank/DDBJ whole genome shotgun (WGS) entry which is preliminary data.</text>
</comment>
<reference evidence="3" key="1">
    <citation type="submission" date="2021-02" db="EMBL/GenBank/DDBJ databases">
        <title>Infant gut strain persistence is associated with maternal origin, phylogeny, and functional potential including surface adhesion and iron acquisition.</title>
        <authorList>
            <person name="Lou Y.C."/>
        </authorList>
    </citation>
    <scope>NUCLEOTIDE SEQUENCE</scope>
    <source>
        <strain evidence="3">L1_008_092G1_dasL1_008_092G1_concoct_16</strain>
    </source>
</reference>
<feature type="transmembrane region" description="Helical" evidence="2">
    <location>
        <begin position="202"/>
        <end position="221"/>
    </location>
</feature>
<keyword evidence="2" id="KW-0472">Membrane</keyword>
<protein>
    <submittedName>
        <fullName evidence="3">Uncharacterized protein</fullName>
    </submittedName>
</protein>
<feature type="transmembrane region" description="Helical" evidence="2">
    <location>
        <begin position="168"/>
        <end position="190"/>
    </location>
</feature>
<feature type="transmembrane region" description="Helical" evidence="2">
    <location>
        <begin position="32"/>
        <end position="51"/>
    </location>
</feature>
<evidence type="ECO:0000313" key="3">
    <source>
        <dbReference type="EMBL" id="MBS6635467.1"/>
    </source>
</evidence>
<dbReference type="RefSeq" id="WP_303953440.1">
    <property type="nucleotide sequence ID" value="NZ_JAGZXI010000011.1"/>
</dbReference>
<organism evidence="3 4">
    <name type="scientific">Rothia mucilaginosa</name>
    <dbReference type="NCBI Taxonomy" id="43675"/>
    <lineage>
        <taxon>Bacteria</taxon>
        <taxon>Bacillati</taxon>
        <taxon>Actinomycetota</taxon>
        <taxon>Actinomycetes</taxon>
        <taxon>Micrococcales</taxon>
        <taxon>Micrococcaceae</taxon>
        <taxon>Rothia</taxon>
    </lineage>
</organism>
<feature type="transmembrane region" description="Helical" evidence="2">
    <location>
        <begin position="131"/>
        <end position="148"/>
    </location>
</feature>
<proteinExistence type="predicted"/>
<feature type="region of interest" description="Disordered" evidence="1">
    <location>
        <begin position="1"/>
        <end position="21"/>
    </location>
</feature>
<name>A0A943Y4D5_9MICC</name>
<keyword evidence="2" id="KW-1133">Transmembrane helix</keyword>
<keyword evidence="2" id="KW-0812">Transmembrane</keyword>
<evidence type="ECO:0000313" key="4">
    <source>
        <dbReference type="Proteomes" id="UP000739069"/>
    </source>
</evidence>
<dbReference type="EMBL" id="JAGZXI010000011">
    <property type="protein sequence ID" value="MBS6635467.1"/>
    <property type="molecule type" value="Genomic_DNA"/>
</dbReference>
<accession>A0A943Y4D5</accession>
<feature type="transmembrane region" description="Helical" evidence="2">
    <location>
        <begin position="348"/>
        <end position="368"/>
    </location>
</feature>
<evidence type="ECO:0000256" key="2">
    <source>
        <dbReference type="SAM" id="Phobius"/>
    </source>
</evidence>
<gene>
    <name evidence="3" type="ORF">KH265_07460</name>
</gene>
<dbReference type="AlphaFoldDB" id="A0A943Y4D5"/>
<sequence>MPTASGPMPPPNPYTGGYTNPVSGKETKASQILEIAISAIVILIVLAILCAPQKKLSNNKTIEDLSEANEQRDQENESCDSDTKDIKSKKIKKINFYDTLIMAPDIFINSKILMIATSVALPTLFYTSDSLTYKLICFCLFLAIIVAYTRYMYISEIKKLYKDIIQPLFFFPLPAVFFILLSGVLSNLLAGNNPLIAASDPFLYAALLMPALAYSALGLLATHKKNAGMQVSPLNQETSSESEKNTLNEQLISILKKQTKLLTGLFPASIVVSFISVLYHNQELTNGDIGSALEITSAQFPENKIKWATITLLYFLIPYFLFTSALFIKTIKNSVNKDFPKITRERLYVNYLVLLAIAFLLATIANIMDIHVFKLVTTENVEINLFLTTALSFSVYVFPIRQIITDSIPDNPKPDEGLNSNGISMAIYYFIFVLSIIVSFSTVSKMFFEYLPKSIGGVVANPGATLESEESDYACVFPNDNKSKESITLGVVVESKPESIRIFTPEYNRNDNEYGKRIGGGKIKLNKLVDTQIKISGGYRIEKYDGSKHGYNRQTGKCEYVQTRYSLKEIFYKEYTENSKKPPHK</sequence>
<evidence type="ECO:0000256" key="1">
    <source>
        <dbReference type="SAM" id="MobiDB-lite"/>
    </source>
</evidence>
<feature type="transmembrane region" description="Helical" evidence="2">
    <location>
        <begin position="307"/>
        <end position="328"/>
    </location>
</feature>